<comment type="caution">
    <text evidence="2">The sequence shown here is derived from an EMBL/GenBank/DDBJ whole genome shotgun (WGS) entry which is preliminary data.</text>
</comment>
<dbReference type="Pfam" id="PF05339">
    <property type="entry name" value="DUF739"/>
    <property type="match status" value="1"/>
</dbReference>
<dbReference type="InterPro" id="IPR010982">
    <property type="entry name" value="Lambda_DNA-bd_dom_sf"/>
</dbReference>
<proteinExistence type="predicted"/>
<dbReference type="InterPro" id="IPR001387">
    <property type="entry name" value="Cro/C1-type_HTH"/>
</dbReference>
<evidence type="ECO:0000313" key="3">
    <source>
        <dbReference type="Proteomes" id="UP000295310"/>
    </source>
</evidence>
<dbReference type="SUPFAM" id="SSF47413">
    <property type="entry name" value="lambda repressor-like DNA-binding domains"/>
    <property type="match status" value="1"/>
</dbReference>
<dbReference type="Proteomes" id="UP000295310">
    <property type="component" value="Unassembled WGS sequence"/>
</dbReference>
<accession>A0A4R6BCX9</accession>
<dbReference type="CDD" id="cd00093">
    <property type="entry name" value="HTH_XRE"/>
    <property type="match status" value="1"/>
</dbReference>
<dbReference type="EMBL" id="SCWA01000012">
    <property type="protein sequence ID" value="TDL96720.1"/>
    <property type="molecule type" value="Genomic_DNA"/>
</dbReference>
<evidence type="ECO:0000313" key="2">
    <source>
        <dbReference type="EMBL" id="TDL96720.1"/>
    </source>
</evidence>
<dbReference type="PROSITE" id="PS50943">
    <property type="entry name" value="HTH_CROC1"/>
    <property type="match status" value="1"/>
</dbReference>
<sequence>MVNLFCTENRTERNESMEEVFDYEKLRSRMKECGFSQDNLAKSASIGRTSLSLKLNNKVAFTQTDMRRISKVLFIAAEEIGPYFFTPLVQKTELKGRGG</sequence>
<dbReference type="OrthoDB" id="2418220at2"/>
<dbReference type="Gene3D" id="1.10.260.40">
    <property type="entry name" value="lambda repressor-like DNA-binding domains"/>
    <property type="match status" value="1"/>
</dbReference>
<feature type="domain" description="HTH cro/C1-type" evidence="1">
    <location>
        <begin position="26"/>
        <end position="80"/>
    </location>
</feature>
<keyword evidence="3" id="KW-1185">Reference proteome</keyword>
<dbReference type="AlphaFoldDB" id="A0A4R6BCX9"/>
<protein>
    <submittedName>
        <fullName evidence="2">DUF739 family protein</fullName>
    </submittedName>
</protein>
<evidence type="ECO:0000259" key="1">
    <source>
        <dbReference type="PROSITE" id="PS50943"/>
    </source>
</evidence>
<dbReference type="GO" id="GO:0003677">
    <property type="term" value="F:DNA binding"/>
    <property type="evidence" value="ECO:0007669"/>
    <property type="project" value="InterPro"/>
</dbReference>
<gene>
    <name evidence="2" type="ORF">ERX27_07645</name>
</gene>
<name>A0A4R6BCX9_9STAP</name>
<reference evidence="2 3" key="1">
    <citation type="submission" date="2019-01" db="EMBL/GenBank/DDBJ databases">
        <title>Draft genome sequences of the type strains of six Macrococcus species.</title>
        <authorList>
            <person name="Mazhar S."/>
            <person name="Altermann E."/>
            <person name="Hill C."/>
            <person name="Mcauliffe O."/>
        </authorList>
    </citation>
    <scope>NUCLEOTIDE SEQUENCE [LARGE SCALE GENOMIC DNA]</scope>
    <source>
        <strain evidence="2 3">CCM4811</strain>
    </source>
</reference>
<dbReference type="InterPro" id="IPR008003">
    <property type="entry name" value="DUF739"/>
</dbReference>
<organism evidence="2 3">
    <name type="scientific">Macrococcus brunensis</name>
    <dbReference type="NCBI Taxonomy" id="198483"/>
    <lineage>
        <taxon>Bacteria</taxon>
        <taxon>Bacillati</taxon>
        <taxon>Bacillota</taxon>
        <taxon>Bacilli</taxon>
        <taxon>Bacillales</taxon>
        <taxon>Staphylococcaceae</taxon>
        <taxon>Macrococcus</taxon>
    </lineage>
</organism>